<protein>
    <submittedName>
        <fullName evidence="1">Uncharacterized protein</fullName>
    </submittedName>
</protein>
<proteinExistence type="predicted"/>
<dbReference type="SUPFAM" id="SSF69118">
    <property type="entry name" value="AhpD-like"/>
    <property type="match status" value="1"/>
</dbReference>
<sequence length="206" mass="23126">MPAQVLERTVTLLLEGTCKLLWGFPPRLMKPTVAQLGASSALRWFVGNMPRYERTLAAYGETRTHLLCLAISLVNGCHYCTYGHGYALQLAYLREHGRLFPLGELELQRLCGLPPAAIRYDLVGATQRAALHGDTRHLERVLTLTLAEDPRATDEDDLRLIHLVRMFDTLNSVGIRHKIPPDQAHSALNKDYALKRRYDALRGVSG</sequence>
<dbReference type="InterPro" id="IPR029032">
    <property type="entry name" value="AhpD-like"/>
</dbReference>
<comment type="caution">
    <text evidence="1">The sequence shown here is derived from an EMBL/GenBank/DDBJ whole genome shotgun (WGS) entry which is preliminary data.</text>
</comment>
<name>A0ABP9QLB1_9PSEU</name>
<reference evidence="2" key="1">
    <citation type="journal article" date="2019" name="Int. J. Syst. Evol. Microbiol.">
        <title>The Global Catalogue of Microorganisms (GCM) 10K type strain sequencing project: providing services to taxonomists for standard genome sequencing and annotation.</title>
        <authorList>
            <consortium name="The Broad Institute Genomics Platform"/>
            <consortium name="The Broad Institute Genome Sequencing Center for Infectious Disease"/>
            <person name="Wu L."/>
            <person name="Ma J."/>
        </authorList>
    </citation>
    <scope>NUCLEOTIDE SEQUENCE [LARGE SCALE GENOMIC DNA]</scope>
    <source>
        <strain evidence="2">JCM 18303</strain>
    </source>
</reference>
<dbReference type="EMBL" id="BAABJP010000030">
    <property type="protein sequence ID" value="GAA5163884.1"/>
    <property type="molecule type" value="Genomic_DNA"/>
</dbReference>
<gene>
    <name evidence="1" type="ORF">GCM10023321_51510</name>
</gene>
<keyword evidence="2" id="KW-1185">Reference proteome</keyword>
<organism evidence="1 2">
    <name type="scientific">Pseudonocardia eucalypti</name>
    <dbReference type="NCBI Taxonomy" id="648755"/>
    <lineage>
        <taxon>Bacteria</taxon>
        <taxon>Bacillati</taxon>
        <taxon>Actinomycetota</taxon>
        <taxon>Actinomycetes</taxon>
        <taxon>Pseudonocardiales</taxon>
        <taxon>Pseudonocardiaceae</taxon>
        <taxon>Pseudonocardia</taxon>
    </lineage>
</organism>
<evidence type="ECO:0000313" key="1">
    <source>
        <dbReference type="EMBL" id="GAA5163884.1"/>
    </source>
</evidence>
<evidence type="ECO:0000313" key="2">
    <source>
        <dbReference type="Proteomes" id="UP001428817"/>
    </source>
</evidence>
<dbReference type="Proteomes" id="UP001428817">
    <property type="component" value="Unassembled WGS sequence"/>
</dbReference>
<accession>A0ABP9QLB1</accession>
<dbReference type="Gene3D" id="1.20.1290.10">
    <property type="entry name" value="AhpD-like"/>
    <property type="match status" value="1"/>
</dbReference>